<dbReference type="Proteomes" id="UP000034569">
    <property type="component" value="Unassembled WGS sequence"/>
</dbReference>
<reference evidence="1 2" key="1">
    <citation type="journal article" date="2015" name="Nature">
        <title>rRNA introns, odd ribosomes, and small enigmatic genomes across a large radiation of phyla.</title>
        <authorList>
            <person name="Brown C.T."/>
            <person name="Hug L.A."/>
            <person name="Thomas B.C."/>
            <person name="Sharon I."/>
            <person name="Castelle C.J."/>
            <person name="Singh A."/>
            <person name="Wilkins M.J."/>
            <person name="Williams K.H."/>
            <person name="Banfield J.F."/>
        </authorList>
    </citation>
    <scope>NUCLEOTIDE SEQUENCE [LARGE SCALE GENOMIC DNA]</scope>
</reference>
<dbReference type="AlphaFoldDB" id="A0A0G1NPV8"/>
<evidence type="ECO:0008006" key="3">
    <source>
        <dbReference type="Google" id="ProtNLM"/>
    </source>
</evidence>
<dbReference type="EMBL" id="LCLU01000007">
    <property type="protein sequence ID" value="KKU22689.1"/>
    <property type="molecule type" value="Genomic_DNA"/>
</dbReference>
<gene>
    <name evidence="1" type="ORF">UX33_C0007G0021</name>
</gene>
<comment type="caution">
    <text evidence="1">The sequence shown here is derived from an EMBL/GenBank/DDBJ whole genome shotgun (WGS) entry which is preliminary data.</text>
</comment>
<organism evidence="1 2">
    <name type="scientific">Candidatus Azambacteria bacterium GW2011_GWC1_46_13</name>
    <dbReference type="NCBI Taxonomy" id="1618619"/>
    <lineage>
        <taxon>Bacteria</taxon>
        <taxon>Candidatus Azamiibacteriota</taxon>
    </lineage>
</organism>
<accession>A0A0G1NPV8</accession>
<evidence type="ECO:0000313" key="2">
    <source>
        <dbReference type="Proteomes" id="UP000034569"/>
    </source>
</evidence>
<protein>
    <recommendedName>
        <fullName evidence="3">MazG nucleotide pyrophosphohydrolase</fullName>
    </recommendedName>
</protein>
<name>A0A0G1NPV8_9BACT</name>
<sequence>MKSVVICSSQRFKKEVDDFAKKLEKLGVPLVLAPDFKYRPAKVAAAPESVRLKSASYRKGLEGLVRAHLHRIQKADVCFIYNKRGYVGYNTTLELGAAAILGKLIFALEEDTHEPCRHILFDKIIKTPEDLARYLV</sequence>
<proteinExistence type="predicted"/>
<dbReference type="SUPFAM" id="SSF52309">
    <property type="entry name" value="N-(deoxy)ribosyltransferase-like"/>
    <property type="match status" value="1"/>
</dbReference>
<evidence type="ECO:0000313" key="1">
    <source>
        <dbReference type="EMBL" id="KKU22689.1"/>
    </source>
</evidence>